<evidence type="ECO:0000313" key="3">
    <source>
        <dbReference type="Proteomes" id="UP001596104"/>
    </source>
</evidence>
<comment type="caution">
    <text evidence="2">The sequence shown here is derived from an EMBL/GenBank/DDBJ whole genome shotgun (WGS) entry which is preliminary data.</text>
</comment>
<evidence type="ECO:0000256" key="1">
    <source>
        <dbReference type="SAM" id="Phobius"/>
    </source>
</evidence>
<dbReference type="EMBL" id="JBHSLV010000055">
    <property type="protein sequence ID" value="MFC5395885.1"/>
    <property type="molecule type" value="Genomic_DNA"/>
</dbReference>
<organism evidence="2 3">
    <name type="scientific">Bosea vestrisii</name>
    <dbReference type="NCBI Taxonomy" id="151416"/>
    <lineage>
        <taxon>Bacteria</taxon>
        <taxon>Pseudomonadati</taxon>
        <taxon>Pseudomonadota</taxon>
        <taxon>Alphaproteobacteria</taxon>
        <taxon>Hyphomicrobiales</taxon>
        <taxon>Boseaceae</taxon>
        <taxon>Bosea</taxon>
    </lineage>
</organism>
<keyword evidence="3" id="KW-1185">Reference proteome</keyword>
<reference evidence="3" key="1">
    <citation type="journal article" date="2019" name="Int. J. Syst. Evol. Microbiol.">
        <title>The Global Catalogue of Microorganisms (GCM) 10K type strain sequencing project: providing services to taxonomists for standard genome sequencing and annotation.</title>
        <authorList>
            <consortium name="The Broad Institute Genomics Platform"/>
            <consortium name="The Broad Institute Genome Sequencing Center for Infectious Disease"/>
            <person name="Wu L."/>
            <person name="Ma J."/>
        </authorList>
    </citation>
    <scope>NUCLEOTIDE SEQUENCE [LARGE SCALE GENOMIC DNA]</scope>
    <source>
        <strain evidence="3">CGMCC 1.16326</strain>
    </source>
</reference>
<proteinExistence type="predicted"/>
<sequence>MVQPQITPPSPFSTGLTGRCPRCGEGKLFDGYLKLKPRCAACGLDFSFADSADGPAVFIMLIAGFFVLGLALYVEIAYTPPIWLHLLLWLPLALVTCLGLLRPMKGLAVALQYAHKAEEGRLKK</sequence>
<keyword evidence="1" id="KW-0812">Transmembrane</keyword>
<accession>A0ABW0HGV5</accession>
<keyword evidence="1" id="KW-0472">Membrane</keyword>
<dbReference type="Proteomes" id="UP001596104">
    <property type="component" value="Unassembled WGS sequence"/>
</dbReference>
<protein>
    <submittedName>
        <fullName evidence="2">DUF983 domain-containing protein</fullName>
    </submittedName>
</protein>
<gene>
    <name evidence="2" type="ORF">ACFPPC_24935</name>
</gene>
<dbReference type="InterPro" id="IPR009325">
    <property type="entry name" value="DUF983"/>
</dbReference>
<feature type="transmembrane region" description="Helical" evidence="1">
    <location>
        <begin position="82"/>
        <end position="101"/>
    </location>
</feature>
<dbReference type="Pfam" id="PF06170">
    <property type="entry name" value="DUF983"/>
    <property type="match status" value="1"/>
</dbReference>
<feature type="transmembrane region" description="Helical" evidence="1">
    <location>
        <begin position="56"/>
        <end position="76"/>
    </location>
</feature>
<name>A0ABW0HGV5_9HYPH</name>
<evidence type="ECO:0000313" key="2">
    <source>
        <dbReference type="EMBL" id="MFC5395885.1"/>
    </source>
</evidence>
<dbReference type="RefSeq" id="WP_377012040.1">
    <property type="nucleotide sequence ID" value="NZ_JBHSLV010000055.1"/>
</dbReference>
<keyword evidence="1" id="KW-1133">Transmembrane helix</keyword>